<feature type="compositionally biased region" description="Polar residues" evidence="1">
    <location>
        <begin position="1215"/>
        <end position="1224"/>
    </location>
</feature>
<dbReference type="SUPFAM" id="SSF55073">
    <property type="entry name" value="Nucleotide cyclase"/>
    <property type="match status" value="2"/>
</dbReference>
<feature type="region of interest" description="Disordered" evidence="1">
    <location>
        <begin position="2057"/>
        <end position="2108"/>
    </location>
</feature>
<organism evidence="3 4">
    <name type="scientific">Edaphochlamys debaryana</name>
    <dbReference type="NCBI Taxonomy" id="47281"/>
    <lineage>
        <taxon>Eukaryota</taxon>
        <taxon>Viridiplantae</taxon>
        <taxon>Chlorophyta</taxon>
        <taxon>core chlorophytes</taxon>
        <taxon>Chlorophyceae</taxon>
        <taxon>CS clade</taxon>
        <taxon>Chlamydomonadales</taxon>
        <taxon>Chlamydomonadales incertae sedis</taxon>
        <taxon>Edaphochlamys</taxon>
    </lineage>
</organism>
<dbReference type="InterPro" id="IPR029787">
    <property type="entry name" value="Nucleotide_cyclase"/>
</dbReference>
<gene>
    <name evidence="3" type="ORF">HYH03_006024</name>
</gene>
<feature type="compositionally biased region" description="Polar residues" evidence="1">
    <location>
        <begin position="1351"/>
        <end position="1362"/>
    </location>
</feature>
<feature type="compositionally biased region" description="Pro residues" evidence="1">
    <location>
        <begin position="530"/>
        <end position="540"/>
    </location>
</feature>
<dbReference type="OrthoDB" id="2021138at2759"/>
<feature type="region of interest" description="Disordered" evidence="1">
    <location>
        <begin position="2318"/>
        <end position="2373"/>
    </location>
</feature>
<dbReference type="Gene3D" id="3.40.190.10">
    <property type="entry name" value="Periplasmic binding protein-like II"/>
    <property type="match status" value="2"/>
</dbReference>
<evidence type="ECO:0000259" key="2">
    <source>
        <dbReference type="PROSITE" id="PS50125"/>
    </source>
</evidence>
<feature type="region of interest" description="Disordered" evidence="1">
    <location>
        <begin position="1595"/>
        <end position="1655"/>
    </location>
</feature>
<feature type="compositionally biased region" description="Polar residues" evidence="1">
    <location>
        <begin position="1272"/>
        <end position="1293"/>
    </location>
</feature>
<dbReference type="GO" id="GO:0009190">
    <property type="term" value="P:cyclic nucleotide biosynthetic process"/>
    <property type="evidence" value="ECO:0007669"/>
    <property type="project" value="InterPro"/>
</dbReference>
<dbReference type="Proteomes" id="UP000612055">
    <property type="component" value="Unassembled WGS sequence"/>
</dbReference>
<dbReference type="Gene3D" id="3.30.70.1230">
    <property type="entry name" value="Nucleotide cyclase"/>
    <property type="match status" value="4"/>
</dbReference>
<feature type="compositionally biased region" description="Low complexity" evidence="1">
    <location>
        <begin position="2237"/>
        <end position="2246"/>
    </location>
</feature>
<comment type="caution">
    <text evidence="3">The sequence shown here is derived from an EMBL/GenBank/DDBJ whole genome shotgun (WGS) entry which is preliminary data.</text>
</comment>
<feature type="compositionally biased region" description="Polar residues" evidence="1">
    <location>
        <begin position="1433"/>
        <end position="1447"/>
    </location>
</feature>
<dbReference type="InterPro" id="IPR050697">
    <property type="entry name" value="Adenylyl/Guanylyl_Cyclase_3/4"/>
</dbReference>
<dbReference type="GO" id="GO:0035556">
    <property type="term" value="P:intracellular signal transduction"/>
    <property type="evidence" value="ECO:0007669"/>
    <property type="project" value="InterPro"/>
</dbReference>
<feature type="region of interest" description="Disordered" evidence="1">
    <location>
        <begin position="1272"/>
        <end position="1378"/>
    </location>
</feature>
<dbReference type="InterPro" id="IPR001054">
    <property type="entry name" value="A/G_cyclase"/>
</dbReference>
<feature type="compositionally biased region" description="Low complexity" evidence="1">
    <location>
        <begin position="1308"/>
        <end position="1329"/>
    </location>
</feature>
<feature type="compositionally biased region" description="Pro residues" evidence="1">
    <location>
        <begin position="1900"/>
        <end position="1914"/>
    </location>
</feature>
<feature type="region of interest" description="Disordered" evidence="1">
    <location>
        <begin position="1398"/>
        <end position="1484"/>
    </location>
</feature>
<feature type="compositionally biased region" description="Polar residues" evidence="1">
    <location>
        <begin position="2318"/>
        <end position="2328"/>
    </location>
</feature>
<reference evidence="3" key="1">
    <citation type="journal article" date="2020" name="bioRxiv">
        <title>Comparative genomics of Chlamydomonas.</title>
        <authorList>
            <person name="Craig R.J."/>
            <person name="Hasan A.R."/>
            <person name="Ness R.W."/>
            <person name="Keightley P.D."/>
        </authorList>
    </citation>
    <scope>NUCLEOTIDE SEQUENCE</scope>
    <source>
        <strain evidence="3">CCAP 11/70</strain>
    </source>
</reference>
<feature type="compositionally biased region" description="Low complexity" evidence="1">
    <location>
        <begin position="2342"/>
        <end position="2357"/>
    </location>
</feature>
<feature type="compositionally biased region" description="Low complexity" evidence="1">
    <location>
        <begin position="2063"/>
        <end position="2075"/>
    </location>
</feature>
<feature type="region of interest" description="Disordered" evidence="1">
    <location>
        <begin position="1985"/>
        <end position="2007"/>
    </location>
</feature>
<sequence length="2373" mass="241874">MGVALWECYSEVYNGGQNATGLRVMVPDLFTAWVLPALSSFSARSGIPINATVVPAAGLLAAISSEVEGKPPTEQHPLWLHTAAYTQHLADEGLLTDLSMLVSQQPYQLAWADVSQMYRLQLATYQGRTVSIPLDGGMAYLFSRRDVLGAMGVQPPHSWTELLDFGQRFAAFRAANATAAAAFPAHAFCVPLSTSCRHVTYLQAIWTSIAQTRGSEQGVLFSISDLTPLIDSPAAREAFRTISLILDQAAPPDPHDDCNHASLAFAHGACAVALGGLVPTLQMFTGRLVNAPVPMSSIRVSRLPGSELVWDRDGSGGLVPCTPKLCPLAELAPSRYGSGQPSESEPGRLINFTPQSILATLTGGINSRAPVLGQMLSLAVLFYLGSPDRWSPSEAVVPPVAVEPVRDAFVPSQDTRALYEAAGWEASVLTEAQGLVMTARNHPNRGWPLRMPHAIQYTTILTALMGAMEDRFPAPCIRAGAGGLQSGQVTLCGTDLDTLLAAAKVQLAAHYDPAEFLPKYKASLGITPAPSSPAPAPDPAPAASSNSGGSKSAVVVPAVVIPVTLLLLGLGACFVARSWNCRSRKLYSRPPRVGDLTAMLVTDIEGSTTLWEALPEEVMARALSLHHRTVRRLLVKHAGYESSTEGDSFILAFAAAHKAVAFGTELQGELLAQAWPQELLQHPACLPIHSALPDCFPFARALDHGPPKSVYGRLPAVPGWELGGESPTLCLEGGGGKREEGRTLSTGLMMTGHGEFSPLATSAPLSPASRPASGAAARSAINSPMAPYLTTSPASAPSNAVFTSTVLLPAIGSDKELEDVDELHHDLDPSELSPWREGLPELRAESGQGPATSTGGGELPAGAFTSCVLSPSNSGYANVTSEVRPDEQHDVDVDWAVTASTILPTLATNLFLEPSESFGTYLKAAGAANACPTEPVKAKKGRLLFRGLRVRVGVTCARLTAAELQYNTAAARMVLGGPALAAAKALADLAHGGQVLLSCRAHEQLREELPGSNGRPSGVLLLKLASLLTPPEARNNTAASCCNLILSGSLFPADAALPSEASTVLWATSPPLAARLALWPQPLRGAEAMTPVNVLYDAPVGRATYVVVQVQGAVALRAWDGQVALQALQLYRSTARDLLQRLRGSSLFQSDLGAGEDELHVAFADPVMAVRWAEELRAALLRAPWPQALLEHELGEPLEAITTTRASHDAAGPLSTPTPSAQARSRTHSGAMALTKALSIASGRFAKATTTTLRHGKGLAVLLPSKSVSQQGFQTPLSSMSVPWTRPGTATSRASPGHSPHGRPPPAEASSRSAREALASPPPVLAASPESQRAHRGWRLASHSPRFGRQMESSGESASTPNRPGVAAGSRVNSRGEDGWQRGVLAAAASSFGRLATQASSGDSSLGAPTPVHARTPPRIPSPRGFATPVPQPGSQPGSVTQVSSRVGTGEFGVPSSARRRTVPAVGAGGSLSQTETGELSDLMDSRPTEVAHHRLGREAFSVDASALAQAAAGAGPLRGGGSHPGVTGRTSGGGTTASGAMGGGASSSVLHGPIAGVSSPRLATSQEPEGAPSKELGGASRLCSLTGALSMQLPSAPWPGVERAAQSPGAGSHHRVPDSMSAASRHSHAHQRGAASHLETDRTPSGPHTAATSPATTIVGGLLTAAAAGPSAAVGARAVSSGSSMGVRAGASRWDTRAMQVDEEAAAELGDGLQTLLLRGLRVRAGIATGRADWSLSTTSHSLCYVGRLVAAATKLAGAASAGQVLCDAATQMAALNQQNASPAQFHFPLGQEPAQVSFVQLTPNGGGVGAAVLKGRRKARVPAGTYVCHLTHQPSRRGATPDFTGTLQPLSAVSRRPGTAKSASSPQQTTAPHSAAHAAPQSLGPTPEPFSSLGLTPEPAPPEPAPPQPGPVPRWKARLRRASAAAVALSAPLAGIRLAHRRASAGSIGASGASPPLSGAGAGTASAVGSPRVAATLASGISERDDSGGLQIRSGADHVSPWSGRLPWNRLAASPVWPNSTGAAVDSASPVLVAGLNGGGLPSTPTLTAVGITAPPPPPAASTAAASPAGAGARTSHAVQPQYQARSTGAAGLASGGGGGDFKRRTHNPFQRLTTFVTSGSAAISSQQALSNSAVCALDRPTAPATATTGLDLGSPGSGARGVTSASDLSLGVPPWAAAFARELAGTSHGRSSAAFAKAVHAGADAGTAEGGGTSACGSASLALCKAPPFLHGSAGSKAVSGSGAPPPGAGVPRVSGSAGEHVQPTSASQPLVLVAMAPPPAAASVVPSAAGLPPPPSLAPTQRLAAAAALSPIVSSGTGKASSVGRSAAVLGDSGGEARGSAAAGAAAATAAAPTPRPRRRVEDVEPQDL</sequence>
<keyword evidence="4" id="KW-1185">Reference proteome</keyword>
<feature type="region of interest" description="Disordered" evidence="1">
    <location>
        <begin position="1948"/>
        <end position="1969"/>
    </location>
</feature>
<feature type="compositionally biased region" description="Polar residues" evidence="1">
    <location>
        <begin position="2079"/>
        <end position="2089"/>
    </location>
</feature>
<dbReference type="PROSITE" id="PS50125">
    <property type="entry name" value="GUANYLATE_CYCLASE_2"/>
    <property type="match status" value="1"/>
</dbReference>
<feature type="domain" description="Guanylate cyclase" evidence="2">
    <location>
        <begin position="598"/>
        <end position="652"/>
    </location>
</feature>
<feature type="region of interest" description="Disordered" evidence="1">
    <location>
        <begin position="1834"/>
        <end position="1916"/>
    </location>
</feature>
<evidence type="ECO:0000256" key="1">
    <source>
        <dbReference type="SAM" id="MobiDB-lite"/>
    </source>
</evidence>
<dbReference type="EMBL" id="JAEHOE010000022">
    <property type="protein sequence ID" value="KAG2495779.1"/>
    <property type="molecule type" value="Genomic_DNA"/>
</dbReference>
<feature type="compositionally biased region" description="Gly residues" evidence="1">
    <location>
        <begin position="1531"/>
        <end position="1546"/>
    </location>
</feature>
<proteinExistence type="predicted"/>
<feature type="region of interest" description="Disordered" evidence="1">
    <location>
        <begin position="1514"/>
        <end position="1579"/>
    </location>
</feature>
<feature type="region of interest" description="Disordered" evidence="1">
    <location>
        <begin position="2237"/>
        <end position="2268"/>
    </location>
</feature>
<name>A0A835Y5Z1_9CHLO</name>
<feature type="region of interest" description="Disordered" evidence="1">
    <location>
        <begin position="1206"/>
        <end position="1226"/>
    </location>
</feature>
<feature type="region of interest" description="Disordered" evidence="1">
    <location>
        <begin position="528"/>
        <end position="547"/>
    </location>
</feature>
<dbReference type="PANTHER" id="PTHR43081">
    <property type="entry name" value="ADENYLATE CYCLASE, TERMINAL-DIFFERENTIATION SPECIFIC-RELATED"/>
    <property type="match status" value="1"/>
</dbReference>
<dbReference type="SUPFAM" id="SSF53850">
    <property type="entry name" value="Periplasmic binding protein-like II"/>
    <property type="match status" value="1"/>
</dbReference>
<evidence type="ECO:0000313" key="4">
    <source>
        <dbReference type="Proteomes" id="UP000612055"/>
    </source>
</evidence>
<protein>
    <recommendedName>
        <fullName evidence="2">Guanylate cyclase domain-containing protein</fullName>
    </recommendedName>
</protein>
<feature type="compositionally biased region" description="Low complexity" evidence="1">
    <location>
        <begin position="1870"/>
        <end position="1884"/>
    </location>
</feature>
<accession>A0A835Y5Z1</accession>
<dbReference type="PANTHER" id="PTHR43081:SF1">
    <property type="entry name" value="ADENYLATE CYCLASE, TERMINAL-DIFFERENTIATION SPECIFIC"/>
    <property type="match status" value="1"/>
</dbReference>
<evidence type="ECO:0000313" key="3">
    <source>
        <dbReference type="EMBL" id="KAG2495779.1"/>
    </source>
</evidence>